<organism evidence="2 3">
    <name type="scientific">Edaphobacter aggregans</name>
    <dbReference type="NCBI Taxonomy" id="570835"/>
    <lineage>
        <taxon>Bacteria</taxon>
        <taxon>Pseudomonadati</taxon>
        <taxon>Acidobacteriota</taxon>
        <taxon>Terriglobia</taxon>
        <taxon>Terriglobales</taxon>
        <taxon>Acidobacteriaceae</taxon>
        <taxon>Edaphobacter</taxon>
    </lineage>
</organism>
<dbReference type="EMBL" id="RSDW01000001">
    <property type="protein sequence ID" value="RSL14666.1"/>
    <property type="molecule type" value="Genomic_DNA"/>
</dbReference>
<keyword evidence="1" id="KW-0472">Membrane</keyword>
<dbReference type="AlphaFoldDB" id="A0A3R9PP01"/>
<reference evidence="2 3" key="1">
    <citation type="submission" date="2018-12" db="EMBL/GenBank/DDBJ databases">
        <title>Sequencing of bacterial isolates from soil warming experiment in Harvard Forest, Massachusetts, USA.</title>
        <authorList>
            <person name="Deangelis K."/>
        </authorList>
    </citation>
    <scope>NUCLEOTIDE SEQUENCE [LARGE SCALE GENOMIC DNA]</scope>
    <source>
        <strain evidence="2 3">EB153</strain>
    </source>
</reference>
<keyword evidence="1" id="KW-1133">Transmembrane helix</keyword>
<accession>A0A3R9PP01</accession>
<dbReference type="Proteomes" id="UP000269669">
    <property type="component" value="Unassembled WGS sequence"/>
</dbReference>
<protein>
    <submittedName>
        <fullName evidence="2">Uncharacterized protein</fullName>
    </submittedName>
</protein>
<keyword evidence="1" id="KW-0812">Transmembrane</keyword>
<sequence length="134" mass="15698">MWAVLCLCLSYAWMNKPSTSPGFHSAWMTLGAIWLLRALFCVLSYYFVWWEIGESGLTERRLLSTRAIPWTELNRVGPWVRGKRRNMRIVEVEYYRSAPMSSSGHLLLQPNKSDHKDLFDQLCHYAPQATFERP</sequence>
<gene>
    <name evidence="2" type="ORF">EDE15_0124</name>
</gene>
<name>A0A3R9PP01_9BACT</name>
<evidence type="ECO:0000256" key="1">
    <source>
        <dbReference type="SAM" id="Phobius"/>
    </source>
</evidence>
<proteinExistence type="predicted"/>
<comment type="caution">
    <text evidence="2">The sequence shown here is derived from an EMBL/GenBank/DDBJ whole genome shotgun (WGS) entry which is preliminary data.</text>
</comment>
<evidence type="ECO:0000313" key="3">
    <source>
        <dbReference type="Proteomes" id="UP000269669"/>
    </source>
</evidence>
<evidence type="ECO:0000313" key="2">
    <source>
        <dbReference type="EMBL" id="RSL14666.1"/>
    </source>
</evidence>
<feature type="transmembrane region" description="Helical" evidence="1">
    <location>
        <begin position="24"/>
        <end position="48"/>
    </location>
</feature>
<keyword evidence="3" id="KW-1185">Reference proteome</keyword>